<reference evidence="3" key="1">
    <citation type="journal article" date="2018" name="Nat. Microbiol.">
        <title>Leveraging single-cell genomics to expand the fungal tree of life.</title>
        <authorList>
            <person name="Ahrendt S.R."/>
            <person name="Quandt C.A."/>
            <person name="Ciobanu D."/>
            <person name="Clum A."/>
            <person name="Salamov A."/>
            <person name="Andreopoulos B."/>
            <person name="Cheng J.F."/>
            <person name="Woyke T."/>
            <person name="Pelin A."/>
            <person name="Henrissat B."/>
            <person name="Reynolds N.K."/>
            <person name="Benny G.L."/>
            <person name="Smith M.E."/>
            <person name="James T.Y."/>
            <person name="Grigoriev I.V."/>
        </authorList>
    </citation>
    <scope>NUCLEOTIDE SEQUENCE [LARGE SCALE GENOMIC DNA]</scope>
</reference>
<dbReference type="Proteomes" id="UP000269721">
    <property type="component" value="Unassembled WGS sequence"/>
</dbReference>
<dbReference type="EMBL" id="ML000801">
    <property type="protein sequence ID" value="RKO83821.1"/>
    <property type="molecule type" value="Genomic_DNA"/>
</dbReference>
<name>A0A4P9VVW9_9FUNG</name>
<dbReference type="OrthoDB" id="311279at2759"/>
<protein>
    <submittedName>
        <fullName evidence="2">Uncharacterized protein</fullName>
    </submittedName>
</protein>
<keyword evidence="1" id="KW-0175">Coiled coil</keyword>
<feature type="coiled-coil region" evidence="1">
    <location>
        <begin position="56"/>
        <end position="157"/>
    </location>
</feature>
<dbReference type="Gene3D" id="1.10.287.1490">
    <property type="match status" value="1"/>
</dbReference>
<gene>
    <name evidence="2" type="ORF">BDK51DRAFT_49308</name>
</gene>
<dbReference type="AlphaFoldDB" id="A0A4P9VVW9"/>
<proteinExistence type="predicted"/>
<evidence type="ECO:0000313" key="2">
    <source>
        <dbReference type="EMBL" id="RKO83821.1"/>
    </source>
</evidence>
<organism evidence="2 3">
    <name type="scientific">Blyttiomyces helicus</name>
    <dbReference type="NCBI Taxonomy" id="388810"/>
    <lineage>
        <taxon>Eukaryota</taxon>
        <taxon>Fungi</taxon>
        <taxon>Fungi incertae sedis</taxon>
        <taxon>Chytridiomycota</taxon>
        <taxon>Chytridiomycota incertae sedis</taxon>
        <taxon>Chytridiomycetes</taxon>
        <taxon>Chytridiomycetes incertae sedis</taxon>
        <taxon>Blyttiomyces</taxon>
    </lineage>
</organism>
<evidence type="ECO:0000313" key="3">
    <source>
        <dbReference type="Proteomes" id="UP000269721"/>
    </source>
</evidence>
<keyword evidence="3" id="KW-1185">Reference proteome</keyword>
<feature type="coiled-coil region" evidence="1">
    <location>
        <begin position="208"/>
        <end position="242"/>
    </location>
</feature>
<evidence type="ECO:0000256" key="1">
    <source>
        <dbReference type="SAM" id="Coils"/>
    </source>
</evidence>
<accession>A0A4P9VVW9</accession>
<sequence>MTLKERSQAENLANDLRQKIAEYKSSAKTSSELIQTLRQKIINGEKDVSERLRVAREEEWEKMSRVEAEKSELEKQLSALKQRTVEAEANEEASRKDVQMEIARLKKEARDAANVAESLTTKNQSLLVELDKVNGDVQTLERRMAESVEAGKSAERELEGFRREEGVLRDKLETVKLSLQSTASELAQTRDHMDKERQVFEHNTERMRSTWSREQAALQQRLETLERENRELGDKVQHLDDILEKQQRLFKTKMVQLKSRIKESREESVGLKYVVGVGVEWGCGGAGGVCDGLRGG</sequence>